<dbReference type="InterPro" id="IPR029063">
    <property type="entry name" value="SAM-dependent_MTases_sf"/>
</dbReference>
<sequence length="224" mass="25692">MSLKKWAKKSWLAGPLVRQVYFALAALKFRNSADYWEKRYRAGGTSGAGSANRLARFKADFLNRFVADHEIQSVVEFGCGDGMQLALAEYPKYLGLDNAPSAVARCRERFANDPTKRFKLVDSDPGHHDLALSLDVVYHLVEDRVFDTYMRNLFSASERFVILYSSNSTESTPEPHVKHRRFTNWIEVNLPEWKLCSVTPNAYPLDPRDPDNTSFADFYVYGRY</sequence>
<reference evidence="1 2" key="1">
    <citation type="submission" date="2024-06" db="EMBL/GenBank/DDBJ databases">
        <title>Genomic Encyclopedia of Type Strains, Phase IV (KMG-IV): sequencing the most valuable type-strain genomes for metagenomic binning, comparative biology and taxonomic classification.</title>
        <authorList>
            <person name="Goeker M."/>
        </authorList>
    </citation>
    <scope>NUCLEOTIDE SEQUENCE [LARGE SCALE GENOMIC DNA]</scope>
    <source>
        <strain evidence="1 2">DSM 29846</strain>
    </source>
</reference>
<dbReference type="Proteomes" id="UP001549036">
    <property type="component" value="Unassembled WGS sequence"/>
</dbReference>
<comment type="caution">
    <text evidence="1">The sequence shown here is derived from an EMBL/GenBank/DDBJ whole genome shotgun (WGS) entry which is preliminary data.</text>
</comment>
<evidence type="ECO:0000313" key="1">
    <source>
        <dbReference type="EMBL" id="MET3595611.1"/>
    </source>
</evidence>
<dbReference type="Gene3D" id="3.40.50.150">
    <property type="entry name" value="Vaccinia Virus protein VP39"/>
    <property type="match status" value="1"/>
</dbReference>
<keyword evidence="1" id="KW-0808">Transferase</keyword>
<dbReference type="SUPFAM" id="SSF53335">
    <property type="entry name" value="S-adenosyl-L-methionine-dependent methyltransferases"/>
    <property type="match status" value="1"/>
</dbReference>
<evidence type="ECO:0000313" key="2">
    <source>
        <dbReference type="Proteomes" id="UP001549036"/>
    </source>
</evidence>
<keyword evidence="1" id="KW-0489">Methyltransferase</keyword>
<keyword evidence="2" id="KW-1185">Reference proteome</keyword>
<protein>
    <submittedName>
        <fullName evidence="1">SAM-dependent methyltransferase</fullName>
    </submittedName>
</protein>
<gene>
    <name evidence="1" type="ORF">ABID26_005023</name>
</gene>
<dbReference type="GO" id="GO:0008168">
    <property type="term" value="F:methyltransferase activity"/>
    <property type="evidence" value="ECO:0007669"/>
    <property type="project" value="UniProtKB-KW"/>
</dbReference>
<proteinExistence type="predicted"/>
<organism evidence="1 2">
    <name type="scientific">Mesorhizobium shonense</name>
    <dbReference type="NCBI Taxonomy" id="1209948"/>
    <lineage>
        <taxon>Bacteria</taxon>
        <taxon>Pseudomonadati</taxon>
        <taxon>Pseudomonadota</taxon>
        <taxon>Alphaproteobacteria</taxon>
        <taxon>Hyphomicrobiales</taxon>
        <taxon>Phyllobacteriaceae</taxon>
        <taxon>Mesorhizobium</taxon>
    </lineage>
</organism>
<accession>A0ABV2HYC3</accession>
<dbReference type="GO" id="GO:0032259">
    <property type="term" value="P:methylation"/>
    <property type="evidence" value="ECO:0007669"/>
    <property type="project" value="UniProtKB-KW"/>
</dbReference>
<dbReference type="EMBL" id="JBEPLM010000011">
    <property type="protein sequence ID" value="MET3595611.1"/>
    <property type="molecule type" value="Genomic_DNA"/>
</dbReference>
<name>A0ABV2HYC3_9HYPH</name>
<dbReference type="RefSeq" id="WP_210211879.1">
    <property type="nucleotide sequence ID" value="NZ_JBEPLM010000011.1"/>
</dbReference>